<evidence type="ECO:0000256" key="1">
    <source>
        <dbReference type="ARBA" id="ARBA00004173"/>
    </source>
</evidence>
<protein>
    <recommendedName>
        <fullName evidence="7">Protein misato</fullName>
    </recommendedName>
</protein>
<comment type="subcellular location">
    <subcellularLocation>
        <location evidence="1">Mitochondrion</location>
    </subcellularLocation>
</comment>
<proteinExistence type="inferred from homology"/>
<keyword evidence="3" id="KW-0496">Mitochondrion</keyword>
<dbReference type="GO" id="GO:0005739">
    <property type="term" value="C:mitochondrion"/>
    <property type="evidence" value="ECO:0007669"/>
    <property type="project" value="UniProtKB-SubCell"/>
</dbReference>
<evidence type="ECO:0000259" key="5">
    <source>
        <dbReference type="Pfam" id="PF14881"/>
    </source>
</evidence>
<sequence length="540" mass="61353">METREILSLQFGHYSNFIGTHSWNIQETGFAYNSKTPSEINHDVLFREGVTLKGEVTYTPRLLLVDLKGSLGTLPENGTLYDPPTHSSTVETWKQGVEVKKADKLPKNQFQEELDTHNCLKKNVRLDSEVHVWSDFLYSRFHPRTVNIIKQYAHGGESEFDVFPLGAMLWKTDQFEEEFADKIRNYVEECDSFQGFHVTLDATNGFSGLTSSCLEYINDEYERKSVLAFPVIPSRYVDDEEERRPLKDSICVMNLALTFEMLRERTSLFVPLCTGATGWRKPGEPRKFHHVSYNHNLNYHSSAILASALDTMTLKHRLKSSHYSLGDFCAYFNTHGRAAAAASVCLPFSLSKNGDFIDCLDNWEGPLTQSITPNCTIGTDKLVQMFTLRGIWEDRLKRPLSQANKQILMPAYNCNTVNEMLSFYLSCNYYFCLNNVTTVAQGISVKTPFPDIFDEFVGVDGNICADSRRRDAVIESVPILAGLHSGVEIGSMLDSLHQEAKKLRSPHKQQFITAGLEEMELSESLDKLLELKECYEDNIN</sequence>
<evidence type="ECO:0008006" key="7">
    <source>
        <dbReference type="Google" id="ProtNLM"/>
    </source>
</evidence>
<dbReference type="InterPro" id="IPR036525">
    <property type="entry name" value="Tubulin/FtsZ_GTPase_sf"/>
</dbReference>
<dbReference type="InterPro" id="IPR019605">
    <property type="entry name" value="Misato_II_tubulin-like"/>
</dbReference>
<evidence type="ECO:0000256" key="2">
    <source>
        <dbReference type="ARBA" id="ARBA00008507"/>
    </source>
</evidence>
<organism evidence="6">
    <name type="scientific">Photinus pyralis</name>
    <name type="common">Common eastern firefly</name>
    <name type="synonym">Lampyris pyralis</name>
    <dbReference type="NCBI Taxonomy" id="7054"/>
    <lineage>
        <taxon>Eukaryota</taxon>
        <taxon>Metazoa</taxon>
        <taxon>Ecdysozoa</taxon>
        <taxon>Arthropoda</taxon>
        <taxon>Hexapoda</taxon>
        <taxon>Insecta</taxon>
        <taxon>Pterygota</taxon>
        <taxon>Neoptera</taxon>
        <taxon>Endopterygota</taxon>
        <taxon>Coleoptera</taxon>
        <taxon>Polyphaga</taxon>
        <taxon>Elateriformia</taxon>
        <taxon>Elateroidea</taxon>
        <taxon>Lampyridae</taxon>
        <taxon>Lampyrinae</taxon>
        <taxon>Photinus</taxon>
    </lineage>
</organism>
<dbReference type="InterPro" id="IPR029209">
    <property type="entry name" value="DML1/Misato_tubulin"/>
</dbReference>
<reference evidence="6" key="1">
    <citation type="journal article" date="2016" name="Sci. Rep.">
        <title>Molecular characterization of firefly nuptial gifts: a multi-omics approach sheds light on postcopulatory sexual selection.</title>
        <authorList>
            <person name="Al-Wathiqui N."/>
            <person name="Fallon T.R."/>
            <person name="South A."/>
            <person name="Weng J.K."/>
            <person name="Lewis S.M."/>
        </authorList>
    </citation>
    <scope>NUCLEOTIDE SEQUENCE</scope>
</reference>
<dbReference type="SUPFAM" id="SSF52490">
    <property type="entry name" value="Tubulin nucleotide-binding domain-like"/>
    <property type="match status" value="1"/>
</dbReference>
<name>A0A1Y1K380_PHOPY</name>
<dbReference type="Pfam" id="PF10644">
    <property type="entry name" value="Misat_Tub_SegII"/>
    <property type="match status" value="1"/>
</dbReference>
<accession>A0A1Y1K380</accession>
<dbReference type="Pfam" id="PF14881">
    <property type="entry name" value="Tubulin_3"/>
    <property type="match status" value="1"/>
</dbReference>
<dbReference type="PANTHER" id="PTHR13391">
    <property type="entry name" value="MITOCHONDRIAL DISTRIBUTION REGULATOR MISATO"/>
    <property type="match status" value="1"/>
</dbReference>
<dbReference type="EMBL" id="GEZM01096360">
    <property type="protein sequence ID" value="JAV54951.1"/>
    <property type="molecule type" value="Transcribed_RNA"/>
</dbReference>
<dbReference type="GO" id="GO:0007005">
    <property type="term" value="P:mitochondrion organization"/>
    <property type="evidence" value="ECO:0007669"/>
    <property type="project" value="InterPro"/>
</dbReference>
<dbReference type="InterPro" id="IPR049942">
    <property type="entry name" value="DML1/Misato"/>
</dbReference>
<evidence type="ECO:0000259" key="4">
    <source>
        <dbReference type="Pfam" id="PF10644"/>
    </source>
</evidence>
<evidence type="ECO:0000313" key="6">
    <source>
        <dbReference type="EMBL" id="JAV54951.1"/>
    </source>
</evidence>
<dbReference type="Gene3D" id="3.40.50.1440">
    <property type="entry name" value="Tubulin/FtsZ, GTPase domain"/>
    <property type="match status" value="1"/>
</dbReference>
<feature type="domain" description="Misato Segment II tubulin-like" evidence="4">
    <location>
        <begin position="4"/>
        <end position="115"/>
    </location>
</feature>
<dbReference type="CDD" id="cd06060">
    <property type="entry name" value="misato"/>
    <property type="match status" value="1"/>
</dbReference>
<dbReference type="PANTHER" id="PTHR13391:SF0">
    <property type="entry name" value="PROTEIN MISATO HOMOLOG 1"/>
    <property type="match status" value="1"/>
</dbReference>
<feature type="domain" description="DML1/Misato tubulin" evidence="5">
    <location>
        <begin position="128"/>
        <end position="318"/>
    </location>
</feature>
<dbReference type="AlphaFoldDB" id="A0A1Y1K380"/>
<comment type="similarity">
    <text evidence="2">Belongs to the misato family.</text>
</comment>
<evidence type="ECO:0000256" key="3">
    <source>
        <dbReference type="ARBA" id="ARBA00023128"/>
    </source>
</evidence>